<feature type="region of interest" description="Disordered" evidence="1">
    <location>
        <begin position="32"/>
        <end position="60"/>
    </location>
</feature>
<keyword evidence="3" id="KW-1185">Reference proteome</keyword>
<protein>
    <submittedName>
        <fullName evidence="2">Uncharacterized protein</fullName>
    </submittedName>
</protein>
<dbReference type="AlphaFoldDB" id="A0AAV9XXQ1"/>
<evidence type="ECO:0000313" key="3">
    <source>
        <dbReference type="Proteomes" id="UP001311799"/>
    </source>
</evidence>
<gene>
    <name evidence="2" type="ORF">RS030_3436</name>
</gene>
<dbReference type="EMBL" id="JAWDEY010000031">
    <property type="protein sequence ID" value="KAK6588672.1"/>
    <property type="molecule type" value="Genomic_DNA"/>
</dbReference>
<evidence type="ECO:0000256" key="1">
    <source>
        <dbReference type="SAM" id="MobiDB-lite"/>
    </source>
</evidence>
<proteinExistence type="predicted"/>
<feature type="compositionally biased region" description="Polar residues" evidence="1">
    <location>
        <begin position="385"/>
        <end position="403"/>
    </location>
</feature>
<comment type="caution">
    <text evidence="2">The sequence shown here is derived from an EMBL/GenBank/DDBJ whole genome shotgun (WGS) entry which is preliminary data.</text>
</comment>
<dbReference type="Proteomes" id="UP001311799">
    <property type="component" value="Unassembled WGS sequence"/>
</dbReference>
<accession>A0AAV9XXQ1</accession>
<feature type="region of interest" description="Disordered" evidence="1">
    <location>
        <begin position="349"/>
        <end position="534"/>
    </location>
</feature>
<feature type="compositionally biased region" description="Pro residues" evidence="1">
    <location>
        <begin position="504"/>
        <end position="515"/>
    </location>
</feature>
<evidence type="ECO:0000313" key="2">
    <source>
        <dbReference type="EMBL" id="KAK6588672.1"/>
    </source>
</evidence>
<organism evidence="2 3">
    <name type="scientific">Cryptosporidium xiaoi</name>
    <dbReference type="NCBI Taxonomy" id="659607"/>
    <lineage>
        <taxon>Eukaryota</taxon>
        <taxon>Sar</taxon>
        <taxon>Alveolata</taxon>
        <taxon>Apicomplexa</taxon>
        <taxon>Conoidasida</taxon>
        <taxon>Coccidia</taxon>
        <taxon>Eucoccidiorida</taxon>
        <taxon>Eimeriorina</taxon>
        <taxon>Cryptosporidiidae</taxon>
        <taxon>Cryptosporidium</taxon>
    </lineage>
</organism>
<sequence>MNLMELALKNGIKNTPSGPFMYPYSIRGRKPLSLLSDDEDSDSDNLNSPDHSENEEQTINKGGTRLVNDYYFSNKTSNNTKLDDNSKIEQKERLQEKMYEYKSRKKGNEVEYISREDAFEIQYAKDFEFFFGVPYKPYIRMSKYRFGKNIKYPRDLKQENAVYRKYPRYIFNDPWPEIDVSKPIPYVKQKQPPKLVNDRGIPISWINIIERNKRYNIRRGNSTSNDILDNIGERETQHTTLGDAVVALEVSSALLNGDLPSIIGEDKRSRKQKRFSFVRDNIRGVAEEIESWTKCPVIQTDISKYLESSWKNIDKLIDNNKSTDVVGHNVNTENIIRLKSNSSNFVKNESKQKLYNGEDTTTNNSGESDNTGKSEVVLKSEQEITDTSKSMEATTLKSFSSPPLQKVGDTSRSKNDELPPKKSYSKELDAFKPQEKDTSSAPVKSKLPTKLPPSKGPSATFSPPPPLAKKGASSGTAKESYSEELLTSSEKKTSVGSIKSELPPKGPPKGPPKRNPPSKGSIPKKAVIPSKKGS</sequence>
<reference evidence="2 3" key="1">
    <citation type="submission" date="2023-10" db="EMBL/GenBank/DDBJ databases">
        <title>Comparative genomics analysis reveals potential genetic determinants of host preference in Cryptosporidium xiaoi.</title>
        <authorList>
            <person name="Xiao L."/>
            <person name="Li J."/>
        </authorList>
    </citation>
    <scope>NUCLEOTIDE SEQUENCE [LARGE SCALE GENOMIC DNA]</scope>
    <source>
        <strain evidence="2 3">52996</strain>
    </source>
</reference>
<name>A0AAV9XXQ1_9CRYT</name>
<feature type="compositionally biased region" description="Basic and acidic residues" evidence="1">
    <location>
        <begin position="409"/>
        <end position="438"/>
    </location>
</feature>
<feature type="compositionally biased region" description="Polar residues" evidence="1">
    <location>
        <begin position="358"/>
        <end position="369"/>
    </location>
</feature>
<feature type="compositionally biased region" description="Basic and acidic residues" evidence="1">
    <location>
        <begin position="370"/>
        <end position="382"/>
    </location>
</feature>